<dbReference type="EMBL" id="JACIBV010000001">
    <property type="protein sequence ID" value="MBB3732496.1"/>
    <property type="molecule type" value="Genomic_DNA"/>
</dbReference>
<keyword evidence="3" id="KW-1185">Reference proteome</keyword>
<name>A0A7W5V8F1_9ACTN</name>
<evidence type="ECO:0000313" key="3">
    <source>
        <dbReference type="Proteomes" id="UP000579945"/>
    </source>
</evidence>
<sequence>MEFRHPESLPERNKIMKRQPSNEKRRAAARALFTGEPYSRALAEVRLLDLEEPPIPGAINPNQELLEALVLLAIREGRTSYLYTGRLGDGPAGGRDRLMMISYVVPRSSSIELHVDPLYARALCSALLPNVYNNEVRGIPGLRAEGLERRVRLYWPDRPGEIILGGVPKSVWRKALEEELHSYDDGAAFPWETHPKSLTPSEVLERERAHEWQASSAWLPSGLLRRLGIFLLGEQCPVWVDAWDSGRSAGDGIYLMLEWPKGPTVEDIREALLDELCGLPLVQNKRDTRRTLLRHRSRKALGRLVLRGIQAVDGEINPKLTRMKSRSASAEVT</sequence>
<dbReference type="RefSeq" id="WP_183659499.1">
    <property type="nucleotide sequence ID" value="NZ_BAAAXX010000070.1"/>
</dbReference>
<dbReference type="AlphaFoldDB" id="A0A7W5V8F1"/>
<protein>
    <submittedName>
        <fullName evidence="2">Uncharacterized protein</fullName>
    </submittedName>
</protein>
<dbReference type="Proteomes" id="UP000579945">
    <property type="component" value="Unassembled WGS sequence"/>
</dbReference>
<comment type="caution">
    <text evidence="2">The sequence shown here is derived from an EMBL/GenBank/DDBJ whole genome shotgun (WGS) entry which is preliminary data.</text>
</comment>
<evidence type="ECO:0000256" key="1">
    <source>
        <dbReference type="SAM" id="MobiDB-lite"/>
    </source>
</evidence>
<organism evidence="2 3">
    <name type="scientific">Nonomuraea dietziae</name>
    <dbReference type="NCBI Taxonomy" id="65515"/>
    <lineage>
        <taxon>Bacteria</taxon>
        <taxon>Bacillati</taxon>
        <taxon>Actinomycetota</taxon>
        <taxon>Actinomycetes</taxon>
        <taxon>Streptosporangiales</taxon>
        <taxon>Streptosporangiaceae</taxon>
        <taxon>Nonomuraea</taxon>
    </lineage>
</organism>
<reference evidence="2 3" key="1">
    <citation type="submission" date="2020-08" db="EMBL/GenBank/DDBJ databases">
        <title>Sequencing the genomes of 1000 actinobacteria strains.</title>
        <authorList>
            <person name="Klenk H.-P."/>
        </authorList>
    </citation>
    <scope>NUCLEOTIDE SEQUENCE [LARGE SCALE GENOMIC DNA]</scope>
    <source>
        <strain evidence="2 3">DSM 44320</strain>
    </source>
</reference>
<feature type="region of interest" description="Disordered" evidence="1">
    <location>
        <begin position="1"/>
        <end position="24"/>
    </location>
</feature>
<gene>
    <name evidence="2" type="ORF">FHR33_008356</name>
</gene>
<dbReference type="GeneID" id="95394525"/>
<evidence type="ECO:0000313" key="2">
    <source>
        <dbReference type="EMBL" id="MBB3732496.1"/>
    </source>
</evidence>
<proteinExistence type="predicted"/>
<accession>A0A7W5V8F1</accession>